<dbReference type="RefSeq" id="WP_074242614.1">
    <property type="nucleotide sequence ID" value="NZ_FSRA01000002.1"/>
</dbReference>
<name>A0A1N6KAA7_9BACT</name>
<gene>
    <name evidence="1" type="ORF">SAMN04488055_5380</name>
</gene>
<evidence type="ECO:0000313" key="2">
    <source>
        <dbReference type="Proteomes" id="UP000185003"/>
    </source>
</evidence>
<organism evidence="1 2">
    <name type="scientific">Chitinophaga niabensis</name>
    <dbReference type="NCBI Taxonomy" id="536979"/>
    <lineage>
        <taxon>Bacteria</taxon>
        <taxon>Pseudomonadati</taxon>
        <taxon>Bacteroidota</taxon>
        <taxon>Chitinophagia</taxon>
        <taxon>Chitinophagales</taxon>
        <taxon>Chitinophagaceae</taxon>
        <taxon>Chitinophaga</taxon>
    </lineage>
</organism>
<dbReference type="Proteomes" id="UP000185003">
    <property type="component" value="Unassembled WGS sequence"/>
</dbReference>
<accession>A0A1N6KAA7</accession>
<dbReference type="STRING" id="536979.SAMN04488055_5380"/>
<reference evidence="1 2" key="1">
    <citation type="submission" date="2016-11" db="EMBL/GenBank/DDBJ databases">
        <authorList>
            <person name="Jaros S."/>
            <person name="Januszkiewicz K."/>
            <person name="Wedrychowicz H."/>
        </authorList>
    </citation>
    <scope>NUCLEOTIDE SEQUENCE [LARGE SCALE GENOMIC DNA]</scope>
    <source>
        <strain evidence="1 2">DSM 24787</strain>
    </source>
</reference>
<dbReference type="OrthoDB" id="680185at2"/>
<protein>
    <submittedName>
        <fullName evidence="1">Uncharacterized protein</fullName>
    </submittedName>
</protein>
<dbReference type="AlphaFoldDB" id="A0A1N6KAA7"/>
<dbReference type="EMBL" id="FSRA01000002">
    <property type="protein sequence ID" value="SIO53257.1"/>
    <property type="molecule type" value="Genomic_DNA"/>
</dbReference>
<proteinExistence type="predicted"/>
<keyword evidence="2" id="KW-1185">Reference proteome</keyword>
<sequence length="68" mass="8001">MNNIDLITNRIQYILLEDNLNWEEIACRAGEHGSNVREELMEKLDDASELLSLMGYHIEIVRNSERIR</sequence>
<evidence type="ECO:0000313" key="1">
    <source>
        <dbReference type="EMBL" id="SIO53257.1"/>
    </source>
</evidence>